<keyword evidence="2" id="KW-0418">Kinase</keyword>
<dbReference type="Proteomes" id="UP000478052">
    <property type="component" value="Unassembled WGS sequence"/>
</dbReference>
<name>A0A6G0ZBR6_APHCR</name>
<reference evidence="2 3" key="1">
    <citation type="submission" date="2019-08" db="EMBL/GenBank/DDBJ databases">
        <title>Whole genome of Aphis craccivora.</title>
        <authorList>
            <person name="Voronova N.V."/>
            <person name="Shulinski R.S."/>
            <person name="Bandarenka Y.V."/>
            <person name="Zhorov D.G."/>
            <person name="Warner D."/>
        </authorList>
    </citation>
    <scope>NUCLEOTIDE SEQUENCE [LARGE SCALE GENOMIC DNA]</scope>
    <source>
        <strain evidence="2">180601</strain>
        <tissue evidence="2">Whole Body</tissue>
    </source>
</reference>
<dbReference type="OrthoDB" id="6626515at2759"/>
<sequence length="219" mass="22752">MSSSSGEPQKSRRVSSNLCRSASASLGHLDRRRGDGSGTMTAGSCDDGCGGASVVGGRDDDDYGHGGHDCGHGGGCEGGSASGGGGGGGGGHVLRRHQSEFGSLNCLHNRPRTLMESLLIAKMERASLNGGGGGHQYGSHPSLVRTDSIGSTSSLDSMSSMSSDLCRCDDCLLGISDLLYINTSGYEGRRRKTNVFSINGVWNIQEYDIITDLDKTEEI</sequence>
<evidence type="ECO:0000256" key="1">
    <source>
        <dbReference type="SAM" id="MobiDB-lite"/>
    </source>
</evidence>
<comment type="caution">
    <text evidence="2">The sequence shown here is derived from an EMBL/GenBank/DDBJ whole genome shotgun (WGS) entry which is preliminary data.</text>
</comment>
<evidence type="ECO:0000313" key="2">
    <source>
        <dbReference type="EMBL" id="KAF0768067.1"/>
    </source>
</evidence>
<protein>
    <submittedName>
        <fullName evidence="2">Inositol-trisphosphate 3-kinase B-like isoform X1</fullName>
    </submittedName>
</protein>
<dbReference type="EMBL" id="VUJU01000845">
    <property type="protein sequence ID" value="KAF0768067.1"/>
    <property type="molecule type" value="Genomic_DNA"/>
</dbReference>
<dbReference type="AlphaFoldDB" id="A0A6G0ZBR6"/>
<evidence type="ECO:0000313" key="3">
    <source>
        <dbReference type="Proteomes" id="UP000478052"/>
    </source>
</evidence>
<organism evidence="2 3">
    <name type="scientific">Aphis craccivora</name>
    <name type="common">Cowpea aphid</name>
    <dbReference type="NCBI Taxonomy" id="307492"/>
    <lineage>
        <taxon>Eukaryota</taxon>
        <taxon>Metazoa</taxon>
        <taxon>Ecdysozoa</taxon>
        <taxon>Arthropoda</taxon>
        <taxon>Hexapoda</taxon>
        <taxon>Insecta</taxon>
        <taxon>Pterygota</taxon>
        <taxon>Neoptera</taxon>
        <taxon>Paraneoptera</taxon>
        <taxon>Hemiptera</taxon>
        <taxon>Sternorrhyncha</taxon>
        <taxon>Aphidomorpha</taxon>
        <taxon>Aphidoidea</taxon>
        <taxon>Aphididae</taxon>
        <taxon>Aphidini</taxon>
        <taxon>Aphis</taxon>
        <taxon>Aphis</taxon>
    </lineage>
</organism>
<accession>A0A6G0ZBR6</accession>
<keyword evidence="2" id="KW-0808">Transferase</keyword>
<feature type="region of interest" description="Disordered" evidence="1">
    <location>
        <begin position="1"/>
        <end position="43"/>
    </location>
</feature>
<dbReference type="GO" id="GO:0016301">
    <property type="term" value="F:kinase activity"/>
    <property type="evidence" value="ECO:0007669"/>
    <property type="project" value="UniProtKB-KW"/>
</dbReference>
<gene>
    <name evidence="2" type="ORF">FWK35_00028276</name>
</gene>
<proteinExistence type="predicted"/>
<feature type="compositionally biased region" description="Polar residues" evidence="1">
    <location>
        <begin position="1"/>
        <end position="24"/>
    </location>
</feature>
<keyword evidence="3" id="KW-1185">Reference proteome</keyword>